<dbReference type="InterPro" id="IPR036465">
    <property type="entry name" value="vWFA_dom_sf"/>
</dbReference>
<feature type="region of interest" description="Disordered" evidence="2">
    <location>
        <begin position="279"/>
        <end position="358"/>
    </location>
</feature>
<proteinExistence type="inferred from homology"/>
<dbReference type="InterPro" id="IPR027417">
    <property type="entry name" value="P-loop_NTPase"/>
</dbReference>
<dbReference type="CDD" id="cd01451">
    <property type="entry name" value="vWA_Magnesium_chelatase"/>
    <property type="match status" value="1"/>
</dbReference>
<dbReference type="Pfam" id="PF13519">
    <property type="entry name" value="VWA_2"/>
    <property type="match status" value="1"/>
</dbReference>
<feature type="domain" description="VWFA" evidence="3">
    <location>
        <begin position="453"/>
        <end position="635"/>
    </location>
</feature>
<evidence type="ECO:0000256" key="1">
    <source>
        <dbReference type="ARBA" id="ARBA00005799"/>
    </source>
</evidence>
<comment type="caution">
    <text evidence="4">The sequence shown here is derived from an EMBL/GenBank/DDBJ whole genome shotgun (WGS) entry which is preliminary data.</text>
</comment>
<accession>A0A7C3GG91</accession>
<dbReference type="SMART" id="SM00327">
    <property type="entry name" value="VWA"/>
    <property type="match status" value="1"/>
</dbReference>
<dbReference type="Pfam" id="PF17863">
    <property type="entry name" value="AAA_lid_2"/>
    <property type="match status" value="1"/>
</dbReference>
<gene>
    <name evidence="4" type="ORF">ENJ40_02615</name>
</gene>
<dbReference type="InterPro" id="IPR041628">
    <property type="entry name" value="ChlI/MoxR_AAA_lid"/>
</dbReference>
<dbReference type="GO" id="GO:0005524">
    <property type="term" value="F:ATP binding"/>
    <property type="evidence" value="ECO:0007669"/>
    <property type="project" value="InterPro"/>
</dbReference>
<evidence type="ECO:0000256" key="2">
    <source>
        <dbReference type="SAM" id="MobiDB-lite"/>
    </source>
</evidence>
<dbReference type="SUPFAM" id="SSF53300">
    <property type="entry name" value="vWA-like"/>
    <property type="match status" value="1"/>
</dbReference>
<name>A0A7C3GG91_9BACT</name>
<protein>
    <submittedName>
        <fullName evidence="4">VWA domain-containing protein</fullName>
    </submittedName>
</protein>
<dbReference type="PANTHER" id="PTHR35023">
    <property type="entry name" value="CHELATASE-RELATED"/>
    <property type="match status" value="1"/>
</dbReference>
<dbReference type="PANTHER" id="PTHR35023:SF1">
    <property type="entry name" value="MG-PROTOPORPHYRIN IX CHELATASE"/>
    <property type="match status" value="1"/>
</dbReference>
<dbReference type="InterPro" id="IPR041702">
    <property type="entry name" value="BchD/ChlD_VWA"/>
</dbReference>
<dbReference type="AlphaFoldDB" id="A0A7C3GG91"/>
<dbReference type="InterPro" id="IPR011704">
    <property type="entry name" value="ATPase_dyneun-rel_AAA"/>
</dbReference>
<dbReference type="InterPro" id="IPR002035">
    <property type="entry name" value="VWF_A"/>
</dbReference>
<dbReference type="Gene3D" id="1.10.8.80">
    <property type="entry name" value="Magnesium chelatase subunit I, C-Terminal domain"/>
    <property type="match status" value="1"/>
</dbReference>
<organism evidence="4">
    <name type="scientific">Thermosulfurimonas dismutans</name>
    <dbReference type="NCBI Taxonomy" id="999894"/>
    <lineage>
        <taxon>Bacteria</taxon>
        <taxon>Pseudomonadati</taxon>
        <taxon>Thermodesulfobacteriota</taxon>
        <taxon>Thermodesulfobacteria</taxon>
        <taxon>Thermodesulfobacteriales</taxon>
        <taxon>Thermodesulfobacteriaceae</taxon>
        <taxon>Thermosulfurimonas</taxon>
    </lineage>
</organism>
<dbReference type="InterPro" id="IPR003593">
    <property type="entry name" value="AAA+_ATPase"/>
</dbReference>
<dbReference type="Gene3D" id="3.40.50.300">
    <property type="entry name" value="P-loop containing nucleotide triphosphate hydrolases"/>
    <property type="match status" value="1"/>
</dbReference>
<comment type="similarity">
    <text evidence="1">Belongs to the Mg-chelatase subunits D/I family.</text>
</comment>
<evidence type="ECO:0000259" key="3">
    <source>
        <dbReference type="PROSITE" id="PS50234"/>
    </source>
</evidence>
<dbReference type="EMBL" id="DRMH01000025">
    <property type="protein sequence ID" value="HFC97339.1"/>
    <property type="molecule type" value="Genomic_DNA"/>
</dbReference>
<dbReference type="SMART" id="SM00382">
    <property type="entry name" value="AAA"/>
    <property type="match status" value="1"/>
</dbReference>
<evidence type="ECO:0000313" key="4">
    <source>
        <dbReference type="EMBL" id="HFC97339.1"/>
    </source>
</evidence>
<dbReference type="SUPFAM" id="SSF52540">
    <property type="entry name" value="P-loop containing nucleoside triphosphate hydrolases"/>
    <property type="match status" value="1"/>
</dbReference>
<sequence length="636" mass="70720">MAGEDEGSPQGNRRDMEMTKRLYPLSALVGQEKMKLALRLCAVNPRLAGVLLSGEKGTGKSTAARALARLLEGPFVNLPLSVTEERLTGHLSLEEALKHGRKVLVPGLLSQAEGGVLYVDEINLLAPHLVSLLLSASESGRFLLIGSMNPEEGPISPQLLDRFGLYVEVSAERDPGLRVEILRRRLLWEMDPGGFEETFAEEEGRLREEILKARRLLPEVRISGYLRALIARLALEAAAAGHRAEIFLLEAVRAHAALKGRSEAIPEDVESVAELVLAHRRRQREHSRPKPRPESRSGEKNQEDHRPPEKDPSPRGKEAPGGGSPEAPTEGQDKEENVPADPRWSEPEEVRPEEGEDRVFSVGEVFPVREFSLSPTRPREIRIFGRRTRGFSLSGRGHFVRAVPYQGEGEIALIPTFLSALFKRRLREKAANRLVVLKEDLRARLKLVKGSRLILFCVDGSGSMAAEARMRETKGAILSLLLTAYQKRDRVSLLVFRGEKARLVLPPTNSVDRAARILSDLPVGGSTPLPAALRKLHHLLSLERRRNPHNLTSVILITDGRGNVSLTGRPPREEVELLARKLALDFPEVEFVVVDTETGAVRLEMARRLARLLSARYFTPEALRADRLLEITRKVI</sequence>
<dbReference type="Proteomes" id="UP000886043">
    <property type="component" value="Unassembled WGS sequence"/>
</dbReference>
<dbReference type="CDD" id="cd00009">
    <property type="entry name" value="AAA"/>
    <property type="match status" value="1"/>
</dbReference>
<reference evidence="4" key="1">
    <citation type="journal article" date="2020" name="mSystems">
        <title>Genome- and Community-Level Interaction Insights into Carbon Utilization and Element Cycling Functions of Hydrothermarchaeota in Hydrothermal Sediment.</title>
        <authorList>
            <person name="Zhou Z."/>
            <person name="Liu Y."/>
            <person name="Xu W."/>
            <person name="Pan J."/>
            <person name="Luo Z.H."/>
            <person name="Li M."/>
        </authorList>
    </citation>
    <scope>NUCLEOTIDE SEQUENCE [LARGE SCALE GENOMIC DNA]</scope>
    <source>
        <strain evidence="4">HyVt-483</strain>
    </source>
</reference>
<feature type="compositionally biased region" description="Basic and acidic residues" evidence="2">
    <location>
        <begin position="286"/>
        <end position="318"/>
    </location>
</feature>
<dbReference type="Pfam" id="PF07728">
    <property type="entry name" value="AAA_5"/>
    <property type="match status" value="1"/>
</dbReference>
<dbReference type="GO" id="GO:0016887">
    <property type="term" value="F:ATP hydrolysis activity"/>
    <property type="evidence" value="ECO:0007669"/>
    <property type="project" value="InterPro"/>
</dbReference>
<dbReference type="PROSITE" id="PS50234">
    <property type="entry name" value="VWFA"/>
    <property type="match status" value="1"/>
</dbReference>
<dbReference type="Gene3D" id="3.40.50.410">
    <property type="entry name" value="von Willebrand factor, type A domain"/>
    <property type="match status" value="1"/>
</dbReference>
<feature type="compositionally biased region" description="Basic and acidic residues" evidence="2">
    <location>
        <begin position="331"/>
        <end position="358"/>
    </location>
</feature>
<dbReference type="InterPro" id="IPR052989">
    <property type="entry name" value="Mg-chelatase_DI-like"/>
</dbReference>